<organism evidence="2 3">
    <name type="scientific">Hominiventricola aquisgranensis</name>
    <dbReference type="NCBI Taxonomy" id="3133164"/>
    <lineage>
        <taxon>Bacteria</taxon>
        <taxon>Bacillati</taxon>
        <taxon>Bacillota</taxon>
        <taxon>Clostridia</taxon>
        <taxon>Lachnospirales</taxon>
        <taxon>Lachnospiraceae</taxon>
        <taxon>Hominiventricola</taxon>
    </lineage>
</organism>
<comment type="caution">
    <text evidence="2">The sequence shown here is derived from an EMBL/GenBank/DDBJ whole genome shotgun (WGS) entry which is preliminary data.</text>
</comment>
<accession>A0ABV1I200</accession>
<evidence type="ECO:0000256" key="1">
    <source>
        <dbReference type="SAM" id="MobiDB-lite"/>
    </source>
</evidence>
<gene>
    <name evidence="2" type="ORF">WMO62_08890</name>
</gene>
<name>A0ABV1I200_9FIRM</name>
<evidence type="ECO:0000313" key="3">
    <source>
        <dbReference type="Proteomes" id="UP001470288"/>
    </source>
</evidence>
<keyword evidence="3" id="KW-1185">Reference proteome</keyword>
<dbReference type="Proteomes" id="UP001470288">
    <property type="component" value="Unassembled WGS sequence"/>
</dbReference>
<feature type="region of interest" description="Disordered" evidence="1">
    <location>
        <begin position="153"/>
        <end position="175"/>
    </location>
</feature>
<dbReference type="EMBL" id="JBBMFC010000014">
    <property type="protein sequence ID" value="MEQ2578953.1"/>
    <property type="molecule type" value="Genomic_DNA"/>
</dbReference>
<evidence type="ECO:0000313" key="2">
    <source>
        <dbReference type="EMBL" id="MEQ2578953.1"/>
    </source>
</evidence>
<protein>
    <submittedName>
        <fullName evidence="2">Uncharacterized protein</fullName>
    </submittedName>
</protein>
<sequence length="175" mass="20122">MQEYKRQIAYLYAYERGEQLRSTGFVKAEERGGHCRLALHLRGYCHPGEAAGNVYIYFYHQDRTIGIYLGELKNQNGALEWQGELDAEDILGKGIRFADTHGIWVKRPGGRDYVAEWDDYPVDTKRFVLYPEGGIRCICCPWFGRCEKSGVKENDRRREIYEGSTPAGKESGEAR</sequence>
<reference evidence="2 3" key="1">
    <citation type="submission" date="2024-03" db="EMBL/GenBank/DDBJ databases">
        <title>Human intestinal bacterial collection.</title>
        <authorList>
            <person name="Pauvert C."/>
            <person name="Hitch T.C.A."/>
            <person name="Clavel T."/>
        </authorList>
    </citation>
    <scope>NUCLEOTIDE SEQUENCE [LARGE SCALE GENOMIC DNA]</scope>
    <source>
        <strain evidence="2 3">CLA-AA-H78B</strain>
    </source>
</reference>
<proteinExistence type="predicted"/>
<dbReference type="RefSeq" id="WP_349144474.1">
    <property type="nucleotide sequence ID" value="NZ_JBBMFC010000014.1"/>
</dbReference>